<evidence type="ECO:0000313" key="9">
    <source>
        <dbReference type="Proteomes" id="UP000006057"/>
    </source>
</evidence>
<comment type="subcellular location">
    <subcellularLocation>
        <location evidence="1">Cell membrane</location>
        <topology evidence="1">Multi-pass membrane protein</topology>
    </subcellularLocation>
</comment>
<name>I4BRH5_MYCCN</name>
<dbReference type="STRING" id="710421.Mycch_5197"/>
<evidence type="ECO:0000256" key="1">
    <source>
        <dbReference type="ARBA" id="ARBA00004651"/>
    </source>
</evidence>
<organism evidence="8 9">
    <name type="scientific">Mycolicibacterium chubuense (strain NBB4)</name>
    <name type="common">Mycobacterium chubuense</name>
    <dbReference type="NCBI Taxonomy" id="710421"/>
    <lineage>
        <taxon>Bacteria</taxon>
        <taxon>Bacillati</taxon>
        <taxon>Actinomycetota</taxon>
        <taxon>Actinomycetes</taxon>
        <taxon>Mycobacteriales</taxon>
        <taxon>Mycobacteriaceae</taxon>
        <taxon>Mycolicibacterium</taxon>
    </lineage>
</organism>
<dbReference type="KEGG" id="mcb:Mycch_5197"/>
<keyword evidence="4 6" id="KW-1133">Transmembrane helix</keyword>
<evidence type="ECO:0000256" key="3">
    <source>
        <dbReference type="ARBA" id="ARBA00022692"/>
    </source>
</evidence>
<gene>
    <name evidence="8" type="ordered locus">Mycch_5197</name>
</gene>
<feature type="transmembrane region" description="Helical" evidence="6">
    <location>
        <begin position="165"/>
        <end position="185"/>
    </location>
</feature>
<dbReference type="Proteomes" id="UP000006057">
    <property type="component" value="Chromosome"/>
</dbReference>
<dbReference type="AlphaFoldDB" id="I4BRH5"/>
<protein>
    <submittedName>
        <fullName evidence="8">Putative copper export protein</fullName>
    </submittedName>
</protein>
<feature type="domain" description="Copper resistance protein D" evidence="7">
    <location>
        <begin position="160"/>
        <end position="268"/>
    </location>
</feature>
<feature type="transmembrane region" description="Helical" evidence="6">
    <location>
        <begin position="61"/>
        <end position="79"/>
    </location>
</feature>
<dbReference type="InterPro" id="IPR032694">
    <property type="entry name" value="CopC/D"/>
</dbReference>
<keyword evidence="2" id="KW-1003">Cell membrane</keyword>
<reference evidence="8 9" key="1">
    <citation type="submission" date="2012-06" db="EMBL/GenBank/DDBJ databases">
        <title>Complete sequence of chromosome of Mycobacterium chubuense NBB4.</title>
        <authorList>
            <consortium name="US DOE Joint Genome Institute"/>
            <person name="Lucas S."/>
            <person name="Han J."/>
            <person name="Lapidus A."/>
            <person name="Cheng J.-F."/>
            <person name="Goodwin L."/>
            <person name="Pitluck S."/>
            <person name="Peters L."/>
            <person name="Mikhailova N."/>
            <person name="Teshima H."/>
            <person name="Detter J.C."/>
            <person name="Han C."/>
            <person name="Tapia R."/>
            <person name="Land M."/>
            <person name="Hauser L."/>
            <person name="Kyrpides N."/>
            <person name="Ivanova N."/>
            <person name="Pagani I."/>
            <person name="Mattes T."/>
            <person name="Holmes A."/>
            <person name="Rutledge P."/>
            <person name="Paulsen I."/>
            <person name="Coleman N."/>
            <person name="Woyke T."/>
        </authorList>
    </citation>
    <scope>NUCLEOTIDE SEQUENCE [LARGE SCALE GENOMIC DNA]</scope>
    <source>
        <strain evidence="8 9">NBB4</strain>
    </source>
</reference>
<accession>I4BRH5</accession>
<dbReference type="GO" id="GO:0006825">
    <property type="term" value="P:copper ion transport"/>
    <property type="evidence" value="ECO:0007669"/>
    <property type="project" value="InterPro"/>
</dbReference>
<dbReference type="HOGENOM" id="CLU_846837_0_0_11"/>
<keyword evidence="9" id="KW-1185">Reference proteome</keyword>
<dbReference type="PATRIC" id="fig|710421.3.peg.5180"/>
<evidence type="ECO:0000256" key="4">
    <source>
        <dbReference type="ARBA" id="ARBA00022989"/>
    </source>
</evidence>
<feature type="transmembrane region" description="Helical" evidence="6">
    <location>
        <begin position="120"/>
        <end position="144"/>
    </location>
</feature>
<dbReference type="PANTHER" id="PTHR34820:SF4">
    <property type="entry name" value="INNER MEMBRANE PROTEIN YEBZ"/>
    <property type="match status" value="1"/>
</dbReference>
<feature type="transmembrane region" description="Helical" evidence="6">
    <location>
        <begin position="6"/>
        <end position="26"/>
    </location>
</feature>
<evidence type="ECO:0000256" key="6">
    <source>
        <dbReference type="SAM" id="Phobius"/>
    </source>
</evidence>
<dbReference type="GO" id="GO:0005886">
    <property type="term" value="C:plasma membrane"/>
    <property type="evidence" value="ECO:0007669"/>
    <property type="project" value="UniProtKB-SubCell"/>
</dbReference>
<proteinExistence type="predicted"/>
<dbReference type="eggNOG" id="COG1276">
    <property type="taxonomic scope" value="Bacteria"/>
</dbReference>
<keyword evidence="3 6" id="KW-0812">Transmembrane</keyword>
<evidence type="ECO:0000256" key="5">
    <source>
        <dbReference type="ARBA" id="ARBA00023136"/>
    </source>
</evidence>
<sequence length="328" mass="33935" precursor="true">MAAEVVHFLSLSVPAAIGLTIAFLAIPEARGGVVSQNVRRLALPTALAVAVWAAAQFVLSAAVSDLVVALLLAAGLVVLRTRASRPVAAAVTATAVVGAVIPLLPATVGSLDSLARSVLTVVHVVAATLWVGGLVVLGAAGMLGRRARGEEAAAGRDWAQVWERFSVVALYAVGGLIISGMWLAWTHVGTPAQLLTTAYGRYLAVKLVLVVALLGAGAYNMRVLMPRIRLARRDGDTRSVVRLTVEHFPVVVVAEAVVGVAILAVVPFLRGSARAEAGWPGAGPFDATVFASGAALVALVALALWAGTRQARFAPRGRGQYHSHGRVR</sequence>
<feature type="transmembrane region" description="Helical" evidence="6">
    <location>
        <begin position="245"/>
        <end position="269"/>
    </location>
</feature>
<evidence type="ECO:0000256" key="2">
    <source>
        <dbReference type="ARBA" id="ARBA00022475"/>
    </source>
</evidence>
<feature type="transmembrane region" description="Helical" evidence="6">
    <location>
        <begin position="86"/>
        <end position="108"/>
    </location>
</feature>
<dbReference type="PANTHER" id="PTHR34820">
    <property type="entry name" value="INNER MEMBRANE PROTEIN YEBZ"/>
    <property type="match status" value="1"/>
</dbReference>
<dbReference type="Pfam" id="PF05425">
    <property type="entry name" value="CopD"/>
    <property type="match status" value="1"/>
</dbReference>
<dbReference type="InterPro" id="IPR008457">
    <property type="entry name" value="Cu-R_CopD_dom"/>
</dbReference>
<feature type="transmembrane region" description="Helical" evidence="6">
    <location>
        <begin position="289"/>
        <end position="308"/>
    </location>
</feature>
<evidence type="ECO:0000313" key="8">
    <source>
        <dbReference type="EMBL" id="AFM19882.1"/>
    </source>
</evidence>
<feature type="transmembrane region" description="Helical" evidence="6">
    <location>
        <begin position="205"/>
        <end position="224"/>
    </location>
</feature>
<keyword evidence="5 6" id="KW-0472">Membrane</keyword>
<dbReference type="EMBL" id="CP003053">
    <property type="protein sequence ID" value="AFM19882.1"/>
    <property type="molecule type" value="Genomic_DNA"/>
</dbReference>
<evidence type="ECO:0000259" key="7">
    <source>
        <dbReference type="Pfam" id="PF05425"/>
    </source>
</evidence>